<accession>A0A834H0A2</accession>
<evidence type="ECO:0000313" key="2">
    <source>
        <dbReference type="Proteomes" id="UP000626092"/>
    </source>
</evidence>
<comment type="caution">
    <text evidence="1">The sequence shown here is derived from an EMBL/GenBank/DDBJ whole genome shotgun (WGS) entry which is preliminary data.</text>
</comment>
<dbReference type="OrthoDB" id="1751417at2759"/>
<keyword evidence="2" id="KW-1185">Reference proteome</keyword>
<dbReference type="Proteomes" id="UP000626092">
    <property type="component" value="Unassembled WGS sequence"/>
</dbReference>
<evidence type="ECO:0000313" key="1">
    <source>
        <dbReference type="EMBL" id="KAF7145147.1"/>
    </source>
</evidence>
<organism evidence="1 2">
    <name type="scientific">Rhododendron simsii</name>
    <name type="common">Sims's rhododendron</name>
    <dbReference type="NCBI Taxonomy" id="118357"/>
    <lineage>
        <taxon>Eukaryota</taxon>
        <taxon>Viridiplantae</taxon>
        <taxon>Streptophyta</taxon>
        <taxon>Embryophyta</taxon>
        <taxon>Tracheophyta</taxon>
        <taxon>Spermatophyta</taxon>
        <taxon>Magnoliopsida</taxon>
        <taxon>eudicotyledons</taxon>
        <taxon>Gunneridae</taxon>
        <taxon>Pentapetalae</taxon>
        <taxon>asterids</taxon>
        <taxon>Ericales</taxon>
        <taxon>Ericaceae</taxon>
        <taxon>Ericoideae</taxon>
        <taxon>Rhodoreae</taxon>
        <taxon>Rhododendron</taxon>
    </lineage>
</organism>
<gene>
    <name evidence="1" type="ORF">RHSIM_Rhsim04G0146700</name>
</gene>
<proteinExistence type="predicted"/>
<dbReference type="AlphaFoldDB" id="A0A834H0A2"/>
<sequence length="78" mass="8530">MPASSIPNVANHPVFGHDDWVRPDYSTTFIFGESLALPVKGAQMSTGTVAVKVLATNSRHGEKEFQSEIAQQSMVIIW</sequence>
<protein>
    <submittedName>
        <fullName evidence="1">Uncharacterized protein</fullName>
    </submittedName>
</protein>
<reference evidence="1" key="1">
    <citation type="submission" date="2019-11" db="EMBL/GenBank/DDBJ databases">
        <authorList>
            <person name="Liu Y."/>
            <person name="Hou J."/>
            <person name="Li T.-Q."/>
            <person name="Guan C.-H."/>
            <person name="Wu X."/>
            <person name="Wu H.-Z."/>
            <person name="Ling F."/>
            <person name="Zhang R."/>
            <person name="Shi X.-G."/>
            <person name="Ren J.-P."/>
            <person name="Chen E.-F."/>
            <person name="Sun J.-M."/>
        </authorList>
    </citation>
    <scope>NUCLEOTIDE SEQUENCE</scope>
    <source>
        <strain evidence="1">Adult_tree_wgs_1</strain>
        <tissue evidence="1">Leaves</tissue>
    </source>
</reference>
<dbReference type="EMBL" id="WJXA01000004">
    <property type="protein sequence ID" value="KAF7145147.1"/>
    <property type="molecule type" value="Genomic_DNA"/>
</dbReference>
<name>A0A834H0A2_RHOSS</name>